<keyword evidence="1" id="KW-0812">Transmembrane</keyword>
<organism evidence="2 3">
    <name type="scientific">Pukyongiella litopenaei</name>
    <dbReference type="NCBI Taxonomy" id="2605946"/>
    <lineage>
        <taxon>Bacteria</taxon>
        <taxon>Pseudomonadati</taxon>
        <taxon>Pseudomonadota</taxon>
        <taxon>Alphaproteobacteria</taxon>
        <taxon>Rhodobacterales</taxon>
        <taxon>Paracoccaceae</taxon>
        <taxon>Pukyongiella</taxon>
    </lineage>
</organism>
<evidence type="ECO:0000313" key="3">
    <source>
        <dbReference type="Proteomes" id="UP000237655"/>
    </source>
</evidence>
<proteinExistence type="predicted"/>
<reference evidence="3" key="1">
    <citation type="submission" date="2018-03" db="EMBL/GenBank/DDBJ databases">
        <title>Genomic analysis of the strain SH-1 isolated from shrimp intestine.</title>
        <authorList>
            <person name="Kim Y.-S."/>
            <person name="Kim S.-E."/>
            <person name="Kim K.-H."/>
        </authorList>
    </citation>
    <scope>NUCLEOTIDE SEQUENCE [LARGE SCALE GENOMIC DNA]</scope>
    <source>
        <strain evidence="3">SH-1</strain>
    </source>
</reference>
<protein>
    <submittedName>
        <fullName evidence="2">Uncharacterized protein</fullName>
    </submittedName>
</protein>
<evidence type="ECO:0000313" key="2">
    <source>
        <dbReference type="EMBL" id="AVO36673.1"/>
    </source>
</evidence>
<keyword evidence="1" id="KW-0472">Membrane</keyword>
<feature type="transmembrane region" description="Helical" evidence="1">
    <location>
        <begin position="12"/>
        <end position="30"/>
    </location>
</feature>
<accession>A0A2S0MLW3</accession>
<sequence length="254" mass="28168">MSEDAKPLWARAGWVIAAAFLAGLGGWIFTQTRDRVQASFEGAPLVLHVEHDTGEPMNPGLVTSALVTGTEHRPEDITAAETENFGWRNRSRDWSDIATRTHAIRVEFRTSLAEPVVIRRIEPRILKRADPLAGWFIADGGCGGMALRTAFVDFDAEAPKAMLSGFDDPDTEVFYVSRNEVEIVEFHAMTTSHYVEWVYDIHYTTPAGPQVTTIDNDGAPFRMSGEASSKAYTFDYSTGSIIRYPDWDGGIVMC</sequence>
<keyword evidence="1" id="KW-1133">Transmembrane helix</keyword>
<dbReference type="EMBL" id="CP027665">
    <property type="protein sequence ID" value="AVO36673.1"/>
    <property type="molecule type" value="Genomic_DNA"/>
</dbReference>
<evidence type="ECO:0000256" key="1">
    <source>
        <dbReference type="SAM" id="Phobius"/>
    </source>
</evidence>
<dbReference type="KEGG" id="thas:C6Y53_02500"/>
<dbReference type="Proteomes" id="UP000237655">
    <property type="component" value="Chromosome"/>
</dbReference>
<gene>
    <name evidence="2" type="ORF">C6Y53_02500</name>
</gene>
<keyword evidence="3" id="KW-1185">Reference proteome</keyword>
<dbReference type="RefSeq" id="WP_106470988.1">
    <property type="nucleotide sequence ID" value="NZ_CP027665.1"/>
</dbReference>
<name>A0A2S0MLW3_9RHOB</name>
<dbReference type="AlphaFoldDB" id="A0A2S0MLW3"/>